<dbReference type="SUPFAM" id="SSF50939">
    <property type="entry name" value="Sialidases"/>
    <property type="match status" value="1"/>
</dbReference>
<dbReference type="InterPro" id="IPR026856">
    <property type="entry name" value="Sialidase_fam"/>
</dbReference>
<dbReference type="GO" id="GO:0006689">
    <property type="term" value="P:ganglioside catabolic process"/>
    <property type="evidence" value="ECO:0007669"/>
    <property type="project" value="TreeGrafter"/>
</dbReference>
<protein>
    <recommendedName>
        <fullName evidence="1">Sialidase domain-containing protein</fullName>
    </recommendedName>
</protein>
<dbReference type="EMBL" id="UINC01017575">
    <property type="protein sequence ID" value="SVA73018.1"/>
    <property type="molecule type" value="Genomic_DNA"/>
</dbReference>
<dbReference type="InterPro" id="IPR036278">
    <property type="entry name" value="Sialidase_sf"/>
</dbReference>
<dbReference type="GO" id="GO:0009313">
    <property type="term" value="P:oligosaccharide catabolic process"/>
    <property type="evidence" value="ECO:0007669"/>
    <property type="project" value="TreeGrafter"/>
</dbReference>
<organism evidence="2">
    <name type="scientific">marine metagenome</name>
    <dbReference type="NCBI Taxonomy" id="408172"/>
    <lineage>
        <taxon>unclassified sequences</taxon>
        <taxon>metagenomes</taxon>
        <taxon>ecological metagenomes</taxon>
    </lineage>
</organism>
<dbReference type="GO" id="GO:0016020">
    <property type="term" value="C:membrane"/>
    <property type="evidence" value="ECO:0007669"/>
    <property type="project" value="TreeGrafter"/>
</dbReference>
<dbReference type="InterPro" id="IPR011040">
    <property type="entry name" value="Sialidase"/>
</dbReference>
<proteinExistence type="predicted"/>
<accession>A0A381Y7J1</accession>
<dbReference type="GO" id="GO:0004308">
    <property type="term" value="F:exo-alpha-sialidase activity"/>
    <property type="evidence" value="ECO:0007669"/>
    <property type="project" value="InterPro"/>
</dbReference>
<dbReference type="PANTHER" id="PTHR10628:SF30">
    <property type="entry name" value="EXO-ALPHA-SIALIDASE"/>
    <property type="match status" value="1"/>
</dbReference>
<dbReference type="GO" id="GO:0005737">
    <property type="term" value="C:cytoplasm"/>
    <property type="evidence" value="ECO:0007669"/>
    <property type="project" value="TreeGrafter"/>
</dbReference>
<evidence type="ECO:0000313" key="2">
    <source>
        <dbReference type="EMBL" id="SVA73018.1"/>
    </source>
</evidence>
<gene>
    <name evidence="2" type="ORF">METZ01_LOCUS125872</name>
</gene>
<dbReference type="PANTHER" id="PTHR10628">
    <property type="entry name" value="SIALIDASE"/>
    <property type="match status" value="1"/>
</dbReference>
<evidence type="ECO:0000259" key="1">
    <source>
        <dbReference type="Pfam" id="PF13088"/>
    </source>
</evidence>
<dbReference type="Gene3D" id="2.120.10.10">
    <property type="match status" value="1"/>
</dbReference>
<reference evidence="2" key="1">
    <citation type="submission" date="2018-05" db="EMBL/GenBank/DDBJ databases">
        <authorList>
            <person name="Lanie J.A."/>
            <person name="Ng W.-L."/>
            <person name="Kazmierczak K.M."/>
            <person name="Andrzejewski T.M."/>
            <person name="Davidsen T.M."/>
            <person name="Wayne K.J."/>
            <person name="Tettelin H."/>
            <person name="Glass J.I."/>
            <person name="Rusch D."/>
            <person name="Podicherti R."/>
            <person name="Tsui H.-C.T."/>
            <person name="Winkler M.E."/>
        </authorList>
    </citation>
    <scope>NUCLEOTIDE SEQUENCE</scope>
</reference>
<sequence length="398" mass="44233">MQELLTPPRRQVDAGPFDQIRMVLRSLTWVLALLGTITLVHTQVPEFQSQILWQADTDGYHTYRIPVLLATPRGTLLAFSEARADGASDAGNIDLVFKRSIDNGRTWSSMNVICDDGPHTCGNPAPVVDQETGVIHLLLTHNFGSDDERSIILGTSQDVRRVWYTQSIDDGLTWATPRDISATLREANWRWYATGPVHGIQLTQGLHKGRLVIPANHSVASVESNATSYRSHVLFSDDGGYHWQLGGTHGPYTNESTVVELSDGTLMLNMRSYHGEQRRAVVTSGDGGVTWSAVSLDSTLIEPTCQASLLRYRWPTSNYPQGILLFSNPASTTRDHMTIRASFDDGTSWPTQRLIERGSSAYSSLARLPNDDIGLLYERANYQEIIFASFSLDWVLNN</sequence>
<dbReference type="CDD" id="cd15482">
    <property type="entry name" value="Sialidase_non-viral"/>
    <property type="match status" value="1"/>
</dbReference>
<dbReference type="Pfam" id="PF13088">
    <property type="entry name" value="BNR_2"/>
    <property type="match status" value="1"/>
</dbReference>
<name>A0A381Y7J1_9ZZZZ</name>
<feature type="domain" description="Sialidase" evidence="1">
    <location>
        <begin position="74"/>
        <end position="370"/>
    </location>
</feature>
<dbReference type="AlphaFoldDB" id="A0A381Y7J1"/>